<accession>A0A1I3S8K1</accession>
<dbReference type="SUPFAM" id="SSF110997">
    <property type="entry name" value="Sporulation related repeat"/>
    <property type="match status" value="1"/>
</dbReference>
<sequence>MITRKSSTTKKKDKNKLSFHLGLSGFLSLAVLVVIGMAWSFILGVIVGRGYQPEKMAMEMAQKVLPEDFPLLTEKNEEVLKGEELEFFDKLKQGPTSVAPAPAPQAKAPTPPQPKPQAAPAPKPEQSPIEAALQSAAAVVGQSPSAVAKPAKEEVFVFNYQVAALASMEQAQTFLKKLDPAKFKTSVVTATHEGKTWYRVYVHHQGTVDSALALKEQLKGSGIGGVLLRSRTPL</sequence>
<evidence type="ECO:0000313" key="5">
    <source>
        <dbReference type="Proteomes" id="UP000198635"/>
    </source>
</evidence>
<keyword evidence="2" id="KW-0812">Transmembrane</keyword>
<dbReference type="InterPro" id="IPR007730">
    <property type="entry name" value="SPOR-like_dom"/>
</dbReference>
<keyword evidence="2" id="KW-0472">Membrane</keyword>
<dbReference type="InterPro" id="IPR036680">
    <property type="entry name" value="SPOR-like_sf"/>
</dbReference>
<dbReference type="OrthoDB" id="5453354at2"/>
<proteinExistence type="predicted"/>
<evidence type="ECO:0000313" key="4">
    <source>
        <dbReference type="EMBL" id="SFJ55028.1"/>
    </source>
</evidence>
<dbReference type="Pfam" id="PF05036">
    <property type="entry name" value="SPOR"/>
    <property type="match status" value="1"/>
</dbReference>
<reference evidence="5" key="1">
    <citation type="submission" date="2016-10" db="EMBL/GenBank/DDBJ databases">
        <authorList>
            <person name="Varghese N."/>
            <person name="Submissions S."/>
        </authorList>
    </citation>
    <scope>NUCLEOTIDE SEQUENCE [LARGE SCALE GENOMIC DNA]</scope>
    <source>
        <strain evidence="5">DSM 5918</strain>
    </source>
</reference>
<keyword evidence="5" id="KW-1185">Reference proteome</keyword>
<organism evidence="4 5">
    <name type="scientific">Desulfomicrobium apsheronum</name>
    <dbReference type="NCBI Taxonomy" id="52560"/>
    <lineage>
        <taxon>Bacteria</taxon>
        <taxon>Pseudomonadati</taxon>
        <taxon>Thermodesulfobacteriota</taxon>
        <taxon>Desulfovibrionia</taxon>
        <taxon>Desulfovibrionales</taxon>
        <taxon>Desulfomicrobiaceae</taxon>
        <taxon>Desulfomicrobium</taxon>
    </lineage>
</organism>
<dbReference type="STRING" id="52560.SAMN04488082_10468"/>
<dbReference type="Gene3D" id="3.30.70.1070">
    <property type="entry name" value="Sporulation related repeat"/>
    <property type="match status" value="1"/>
</dbReference>
<dbReference type="RefSeq" id="WP_092373190.1">
    <property type="nucleotide sequence ID" value="NZ_FORX01000004.1"/>
</dbReference>
<dbReference type="PROSITE" id="PS51724">
    <property type="entry name" value="SPOR"/>
    <property type="match status" value="1"/>
</dbReference>
<feature type="region of interest" description="Disordered" evidence="1">
    <location>
        <begin position="96"/>
        <end position="130"/>
    </location>
</feature>
<evidence type="ECO:0000256" key="2">
    <source>
        <dbReference type="SAM" id="Phobius"/>
    </source>
</evidence>
<dbReference type="AlphaFoldDB" id="A0A1I3S8K1"/>
<dbReference type="EMBL" id="FORX01000004">
    <property type="protein sequence ID" value="SFJ55028.1"/>
    <property type="molecule type" value="Genomic_DNA"/>
</dbReference>
<dbReference type="Proteomes" id="UP000198635">
    <property type="component" value="Unassembled WGS sequence"/>
</dbReference>
<evidence type="ECO:0000256" key="1">
    <source>
        <dbReference type="SAM" id="MobiDB-lite"/>
    </source>
</evidence>
<feature type="compositionally biased region" description="Pro residues" evidence="1">
    <location>
        <begin position="109"/>
        <end position="125"/>
    </location>
</feature>
<dbReference type="GO" id="GO:0042834">
    <property type="term" value="F:peptidoglycan binding"/>
    <property type="evidence" value="ECO:0007669"/>
    <property type="project" value="InterPro"/>
</dbReference>
<feature type="domain" description="SPOR" evidence="3">
    <location>
        <begin position="152"/>
        <end position="231"/>
    </location>
</feature>
<keyword evidence="2" id="KW-1133">Transmembrane helix</keyword>
<gene>
    <name evidence="4" type="ORF">SAMN04488082_10468</name>
</gene>
<feature type="transmembrane region" description="Helical" evidence="2">
    <location>
        <begin position="21"/>
        <end position="47"/>
    </location>
</feature>
<name>A0A1I3S8K1_9BACT</name>
<protein>
    <submittedName>
        <fullName evidence="4">Sporulation related domain-containing protein</fullName>
    </submittedName>
</protein>
<evidence type="ECO:0000259" key="3">
    <source>
        <dbReference type="PROSITE" id="PS51724"/>
    </source>
</evidence>